<dbReference type="Gene3D" id="1.25.40.10">
    <property type="entry name" value="Tetratricopeptide repeat domain"/>
    <property type="match status" value="2"/>
</dbReference>
<evidence type="ECO:0000256" key="2">
    <source>
        <dbReference type="PROSITE-ProRule" id="PRU00339"/>
    </source>
</evidence>
<feature type="repeat" description="TPR" evidence="2">
    <location>
        <begin position="70"/>
        <end position="103"/>
    </location>
</feature>
<feature type="repeat" description="TPR" evidence="2">
    <location>
        <begin position="36"/>
        <end position="69"/>
    </location>
</feature>
<dbReference type="Gene3D" id="3.40.50.300">
    <property type="entry name" value="P-loop containing nucleotide triphosphate hydrolases"/>
    <property type="match status" value="1"/>
</dbReference>
<dbReference type="SUPFAM" id="SSF52540">
    <property type="entry name" value="P-loop containing nucleoside triphosphate hydrolases"/>
    <property type="match status" value="1"/>
</dbReference>
<dbReference type="PANTHER" id="PTHR12788">
    <property type="entry name" value="PROTEIN-TYROSINE SULFOTRANSFERASE 2"/>
    <property type="match status" value="1"/>
</dbReference>
<keyword evidence="1" id="KW-0808">Transferase</keyword>
<dbReference type="PROSITE" id="PS50005">
    <property type="entry name" value="TPR"/>
    <property type="match status" value="3"/>
</dbReference>
<evidence type="ECO:0000256" key="1">
    <source>
        <dbReference type="ARBA" id="ARBA00022679"/>
    </source>
</evidence>
<dbReference type="Proteomes" id="UP001064632">
    <property type="component" value="Chromosome"/>
</dbReference>
<keyword evidence="4" id="KW-1185">Reference proteome</keyword>
<reference evidence="3" key="1">
    <citation type="submission" date="2022-09" db="EMBL/GenBank/DDBJ databases">
        <title>Tahibacter sp. nov., isolated from a fresh water.</title>
        <authorList>
            <person name="Baek J.H."/>
            <person name="Lee J.K."/>
            <person name="Kim J.M."/>
            <person name="Jeon C.O."/>
        </authorList>
    </citation>
    <scope>NUCLEOTIDE SEQUENCE</scope>
    <source>
        <strain evidence="3">W38</strain>
    </source>
</reference>
<dbReference type="SMART" id="SM00028">
    <property type="entry name" value="TPR"/>
    <property type="match status" value="4"/>
</dbReference>
<protein>
    <submittedName>
        <fullName evidence="3">Sulfotransferase</fullName>
    </submittedName>
</protein>
<dbReference type="InterPro" id="IPR027417">
    <property type="entry name" value="P-loop_NTPase"/>
</dbReference>
<dbReference type="InterPro" id="IPR011990">
    <property type="entry name" value="TPR-like_helical_dom_sf"/>
</dbReference>
<proteinExistence type="predicted"/>
<dbReference type="Pfam" id="PF13469">
    <property type="entry name" value="Sulfotransfer_3"/>
    <property type="match status" value="1"/>
</dbReference>
<dbReference type="Pfam" id="PF13181">
    <property type="entry name" value="TPR_8"/>
    <property type="match status" value="1"/>
</dbReference>
<gene>
    <name evidence="3" type="ORF">N4264_23255</name>
</gene>
<dbReference type="PANTHER" id="PTHR12788:SF10">
    <property type="entry name" value="PROTEIN-TYROSINE SULFOTRANSFERASE"/>
    <property type="match status" value="1"/>
</dbReference>
<dbReference type="Pfam" id="PF13432">
    <property type="entry name" value="TPR_16"/>
    <property type="match status" value="2"/>
</dbReference>
<keyword evidence="2" id="KW-0802">TPR repeat</keyword>
<sequence>MPSVALPDILNLIHAGRHAEAERHARAHLAAGSNREEALFLLAVAQHQQGQLDDAIDSYRTLTELRPGSAEHWSNYATALRESRRFDEAHAAYEKALALSPRDAALRVNVGLLHMEQCHYARARELFLEAMRLDPRLPDARIFGAMMCYEFGDTVGTEQLIHGWQQWPPLDGELAVDLASILASSADTDSAEKILQRCLGNTATRTRALVQMALLQERLNRLDQARATLAQLPSPADVADTSLRDDILHVHSVIAARSDDLSAARSLLEALAEKIHIEQKRTSTYFELGRICDKLGDYDAAMQYLGRAHAGQMLTVREVDPKLADPDAQPLKTSLYWVSPEQFAAWPADSAPPAAASPIFVVGFPRSGTTMLEQMLDAHPSMQSMDERPFIQMLVESMQDTGLVYPDQLGALTQTQCDALRARYDRLVASVTPLKPGQRIVDKNPLNLLRLPMIRRVFPSAKIILALRHPCDVLTSCYMQTFRAPSFGALCSSLERLAQGYVNAMRFWLHHAALLQPDVMVLRYEDLIDQFDTHVARLGQFLELDDPTPLTQFHQHARSKGYISTPSYSQVVNPPNRKAIGRWRRYEKYFEPVLPVLDPIMREWGYDV</sequence>
<dbReference type="EMBL" id="CP104694">
    <property type="protein sequence ID" value="UXI67623.1"/>
    <property type="molecule type" value="Genomic_DNA"/>
</dbReference>
<dbReference type="InterPro" id="IPR026634">
    <property type="entry name" value="TPST-like"/>
</dbReference>
<evidence type="ECO:0000313" key="4">
    <source>
        <dbReference type="Proteomes" id="UP001064632"/>
    </source>
</evidence>
<organism evidence="3 4">
    <name type="scientific">Tahibacter amnicola</name>
    <dbReference type="NCBI Taxonomy" id="2976241"/>
    <lineage>
        <taxon>Bacteria</taxon>
        <taxon>Pseudomonadati</taxon>
        <taxon>Pseudomonadota</taxon>
        <taxon>Gammaproteobacteria</taxon>
        <taxon>Lysobacterales</taxon>
        <taxon>Rhodanobacteraceae</taxon>
        <taxon>Tahibacter</taxon>
    </lineage>
</organism>
<dbReference type="SUPFAM" id="SSF48452">
    <property type="entry name" value="TPR-like"/>
    <property type="match status" value="2"/>
</dbReference>
<name>A0ABY6BC53_9GAMM</name>
<evidence type="ECO:0000313" key="3">
    <source>
        <dbReference type="EMBL" id="UXI67623.1"/>
    </source>
</evidence>
<dbReference type="RefSeq" id="WP_261694593.1">
    <property type="nucleotide sequence ID" value="NZ_CP104694.1"/>
</dbReference>
<dbReference type="Pfam" id="PF13174">
    <property type="entry name" value="TPR_6"/>
    <property type="match status" value="1"/>
</dbReference>
<feature type="repeat" description="TPR" evidence="2">
    <location>
        <begin position="104"/>
        <end position="137"/>
    </location>
</feature>
<dbReference type="InterPro" id="IPR019734">
    <property type="entry name" value="TPR_rpt"/>
</dbReference>
<accession>A0ABY6BC53</accession>